<accession>A0A318J886</accession>
<feature type="transmembrane region" description="Helical" evidence="1">
    <location>
        <begin position="6"/>
        <end position="27"/>
    </location>
</feature>
<name>A0A318J886_9BURK</name>
<reference evidence="2 3" key="1">
    <citation type="submission" date="2018-05" db="EMBL/GenBank/DDBJ databases">
        <title>Genomic Encyclopedia of Type Strains, Phase IV (KMG-IV): sequencing the most valuable type-strain genomes for metagenomic binning, comparative biology and taxonomic classification.</title>
        <authorList>
            <person name="Goeker M."/>
        </authorList>
    </citation>
    <scope>NUCLEOTIDE SEQUENCE [LARGE SCALE GENOMIC DNA]</scope>
    <source>
        <strain evidence="2 3">DSM 19792</strain>
    </source>
</reference>
<evidence type="ECO:0000313" key="3">
    <source>
        <dbReference type="Proteomes" id="UP000247792"/>
    </source>
</evidence>
<dbReference type="RefSeq" id="WP_110254755.1">
    <property type="nucleotide sequence ID" value="NZ_QJKB01000002.1"/>
</dbReference>
<dbReference type="AlphaFoldDB" id="A0A318J886"/>
<keyword evidence="3" id="KW-1185">Reference proteome</keyword>
<dbReference type="EMBL" id="QJKB01000002">
    <property type="protein sequence ID" value="PXX45309.1"/>
    <property type="molecule type" value="Genomic_DNA"/>
</dbReference>
<keyword evidence="1" id="KW-0812">Transmembrane</keyword>
<dbReference type="OrthoDB" id="8851080at2"/>
<proteinExistence type="predicted"/>
<organism evidence="2 3">
    <name type="scientific">Undibacterium pigrum</name>
    <dbReference type="NCBI Taxonomy" id="401470"/>
    <lineage>
        <taxon>Bacteria</taxon>
        <taxon>Pseudomonadati</taxon>
        <taxon>Pseudomonadota</taxon>
        <taxon>Betaproteobacteria</taxon>
        <taxon>Burkholderiales</taxon>
        <taxon>Oxalobacteraceae</taxon>
        <taxon>Undibacterium</taxon>
    </lineage>
</organism>
<comment type="caution">
    <text evidence="2">The sequence shown here is derived from an EMBL/GenBank/DDBJ whole genome shotgun (WGS) entry which is preliminary data.</text>
</comment>
<keyword evidence="1" id="KW-1133">Transmembrane helix</keyword>
<dbReference type="Proteomes" id="UP000247792">
    <property type="component" value="Unassembled WGS sequence"/>
</dbReference>
<sequence>MYRYTFQIVISILLSIFPVLVIAGTAATDAEFAIRWNVATGGPKTADDVIKLLGLPEVEADNYEVSYFSVAVPAGVPKADSIIARQRIKGEKTQLMIKYRNKLPLHDKFTISRWECPLGQKAESKYEADITLLFNKKSKAFYSQPAYSLSCSLKAKEKISFPTKLNAKQLGYSRTMVRYESEDIKIEEWTSTQCKEKFIEVSKSAKNTDTDYQAFVEKVGVKLIDAGIKPEATSKSSKGAGSCTG</sequence>
<evidence type="ECO:0000313" key="2">
    <source>
        <dbReference type="EMBL" id="PXX45309.1"/>
    </source>
</evidence>
<evidence type="ECO:0000256" key="1">
    <source>
        <dbReference type="SAM" id="Phobius"/>
    </source>
</evidence>
<protein>
    <submittedName>
        <fullName evidence="2">Uncharacterized protein</fullName>
    </submittedName>
</protein>
<keyword evidence="1" id="KW-0472">Membrane</keyword>
<gene>
    <name evidence="2" type="ORF">DFR42_102537</name>
</gene>